<evidence type="ECO:0000259" key="10">
    <source>
        <dbReference type="PROSITE" id="PS50939"/>
    </source>
</evidence>
<keyword evidence="6 8" id="KW-0472">Membrane</keyword>
<proteinExistence type="predicted"/>
<dbReference type="PROSITE" id="PS50939">
    <property type="entry name" value="CYTOCHROME_B561"/>
    <property type="match status" value="1"/>
</dbReference>
<evidence type="ECO:0000313" key="12">
    <source>
        <dbReference type="Proteomes" id="UP001271007"/>
    </source>
</evidence>
<feature type="chain" id="PRO_5042492211" description="Cytochrome b561 domain-containing protein" evidence="9">
    <location>
        <begin position="20"/>
        <end position="422"/>
    </location>
</feature>
<keyword evidence="9" id="KW-0732">Signal</keyword>
<evidence type="ECO:0000256" key="2">
    <source>
        <dbReference type="ARBA" id="ARBA00022448"/>
    </source>
</evidence>
<dbReference type="InterPro" id="IPR005018">
    <property type="entry name" value="DOMON_domain"/>
</dbReference>
<evidence type="ECO:0000256" key="7">
    <source>
        <dbReference type="SAM" id="MobiDB-lite"/>
    </source>
</evidence>
<dbReference type="CDD" id="cd08760">
    <property type="entry name" value="Cyt_b561_FRRS1_like"/>
    <property type="match status" value="1"/>
</dbReference>
<dbReference type="Gene3D" id="1.20.120.1770">
    <property type="match status" value="1"/>
</dbReference>
<dbReference type="PANTHER" id="PTHR47797">
    <property type="entry name" value="DEHYDROGENASE, PUTATIVE (AFU_ORTHOLOGUE AFUA_8G05805)-RELATED"/>
    <property type="match status" value="1"/>
</dbReference>
<dbReference type="GO" id="GO:0016020">
    <property type="term" value="C:membrane"/>
    <property type="evidence" value="ECO:0007669"/>
    <property type="project" value="UniProtKB-SubCell"/>
</dbReference>
<dbReference type="Gene3D" id="2.60.40.1210">
    <property type="entry name" value="Cellobiose dehydrogenase, cytochrome domain"/>
    <property type="match status" value="1"/>
</dbReference>
<keyword evidence="3 8" id="KW-0812">Transmembrane</keyword>
<feature type="compositionally biased region" description="Basic and acidic residues" evidence="7">
    <location>
        <begin position="384"/>
        <end position="411"/>
    </location>
</feature>
<evidence type="ECO:0000256" key="6">
    <source>
        <dbReference type="ARBA" id="ARBA00023136"/>
    </source>
</evidence>
<keyword evidence="5 8" id="KW-1133">Transmembrane helix</keyword>
<dbReference type="AlphaFoldDB" id="A0AAJ0DKC1"/>
<comment type="subcellular location">
    <subcellularLocation>
        <location evidence="1">Membrane</location>
    </subcellularLocation>
</comment>
<feature type="transmembrane region" description="Helical" evidence="8">
    <location>
        <begin position="251"/>
        <end position="278"/>
    </location>
</feature>
<dbReference type="PANTHER" id="PTHR47797:SF1">
    <property type="entry name" value="CYTOCHROME B561 DOMAIN-CONTAINING PROTEIN-RELATED"/>
    <property type="match status" value="1"/>
</dbReference>
<feature type="transmembrane region" description="Helical" evidence="8">
    <location>
        <begin position="355"/>
        <end position="374"/>
    </location>
</feature>
<name>A0AAJ0DKC1_9PEZI</name>
<dbReference type="SUPFAM" id="SSF49344">
    <property type="entry name" value="CBD9-like"/>
    <property type="match status" value="1"/>
</dbReference>
<evidence type="ECO:0000256" key="5">
    <source>
        <dbReference type="ARBA" id="ARBA00022989"/>
    </source>
</evidence>
<feature type="signal peptide" evidence="9">
    <location>
        <begin position="1"/>
        <end position="19"/>
    </location>
</feature>
<protein>
    <recommendedName>
        <fullName evidence="10">Cytochrome b561 domain-containing protein</fullName>
    </recommendedName>
</protein>
<dbReference type="Proteomes" id="UP001271007">
    <property type="component" value="Unassembled WGS sequence"/>
</dbReference>
<accession>A0AAJ0DKC1</accession>
<keyword evidence="12" id="KW-1185">Reference proteome</keyword>
<gene>
    <name evidence="11" type="ORF">LTR09_003483</name>
</gene>
<sequence length="422" mass="44205">MKIAAAALLVSGFLSTTYAAIVQTCPSPGICYSLSIPDSTSRSGTGDIFFQLTAPTSLEYVALGQGSGMAGSNMFVMYTSSNGDNVTVSPRLGTGYDMPLYDTSTNIEVLEGSGVSDGIMTANVRCSNCDTWSGGSMDFSSSSAEWIFAVKAGSSMNSGDLDANIGIHDGASSFMFDLAQARGGSADVNPFASTTDGMPVVVSGSDTASSSSSSSSTGNTILLAHGALASLAFVGLFPVGGIVIRVANFTGLIWVHAALQILGVVTYIAAFGLGVYMATQMKMLSAAHPIIGIVLLVIVVVQPMAGWLHHRLFKKYSHRTLWSYVHLWNGRAAIVLGMVNGGLGFALASVSRGTVIAYSVVTGMVGVVYIAAIVMGEVRRRQRAVPDGEKSQRRDDTSGSEENMPRTEHNAPRNSSSRLGWR</sequence>
<dbReference type="InterPro" id="IPR006593">
    <property type="entry name" value="Cyt_b561/ferric_Rdtase_TM"/>
</dbReference>
<dbReference type="SMART" id="SM00665">
    <property type="entry name" value="B561"/>
    <property type="match status" value="1"/>
</dbReference>
<comment type="caution">
    <text evidence="11">The sequence shown here is derived from an EMBL/GenBank/DDBJ whole genome shotgun (WGS) entry which is preliminary data.</text>
</comment>
<evidence type="ECO:0000256" key="1">
    <source>
        <dbReference type="ARBA" id="ARBA00004370"/>
    </source>
</evidence>
<dbReference type="Pfam" id="PF16010">
    <property type="entry name" value="CDH-cyt"/>
    <property type="match status" value="1"/>
</dbReference>
<dbReference type="InterPro" id="IPR015920">
    <property type="entry name" value="Cellobiose_DH-like_cyt"/>
</dbReference>
<feature type="domain" description="Cytochrome b561" evidence="10">
    <location>
        <begin position="188"/>
        <end position="381"/>
    </location>
</feature>
<dbReference type="SMART" id="SM00664">
    <property type="entry name" value="DoH"/>
    <property type="match status" value="1"/>
</dbReference>
<keyword evidence="4" id="KW-0249">Electron transport</keyword>
<feature type="compositionally biased region" description="Polar residues" evidence="7">
    <location>
        <begin position="412"/>
        <end position="422"/>
    </location>
</feature>
<dbReference type="EMBL" id="JAWDJX010000008">
    <property type="protein sequence ID" value="KAK3055563.1"/>
    <property type="molecule type" value="Genomic_DNA"/>
</dbReference>
<evidence type="ECO:0000256" key="9">
    <source>
        <dbReference type="SAM" id="SignalP"/>
    </source>
</evidence>
<evidence type="ECO:0000313" key="11">
    <source>
        <dbReference type="EMBL" id="KAK3055563.1"/>
    </source>
</evidence>
<keyword evidence="2" id="KW-0813">Transport</keyword>
<organism evidence="11 12">
    <name type="scientific">Extremus antarcticus</name>
    <dbReference type="NCBI Taxonomy" id="702011"/>
    <lineage>
        <taxon>Eukaryota</taxon>
        <taxon>Fungi</taxon>
        <taxon>Dikarya</taxon>
        <taxon>Ascomycota</taxon>
        <taxon>Pezizomycotina</taxon>
        <taxon>Dothideomycetes</taxon>
        <taxon>Dothideomycetidae</taxon>
        <taxon>Mycosphaerellales</taxon>
        <taxon>Extremaceae</taxon>
        <taxon>Extremus</taxon>
    </lineage>
</organism>
<reference evidence="11" key="1">
    <citation type="submission" date="2023-04" db="EMBL/GenBank/DDBJ databases">
        <title>Black Yeasts Isolated from many extreme environments.</title>
        <authorList>
            <person name="Coleine C."/>
            <person name="Stajich J.E."/>
            <person name="Selbmann L."/>
        </authorList>
    </citation>
    <scope>NUCLEOTIDE SEQUENCE</scope>
    <source>
        <strain evidence="11">CCFEE 5312</strain>
    </source>
</reference>
<feature type="transmembrane region" description="Helical" evidence="8">
    <location>
        <begin position="328"/>
        <end position="349"/>
    </location>
</feature>
<evidence type="ECO:0000256" key="8">
    <source>
        <dbReference type="SAM" id="Phobius"/>
    </source>
</evidence>
<evidence type="ECO:0000256" key="4">
    <source>
        <dbReference type="ARBA" id="ARBA00022982"/>
    </source>
</evidence>
<dbReference type="CDD" id="cd09630">
    <property type="entry name" value="CDH_like_cytochrome"/>
    <property type="match status" value="1"/>
</dbReference>
<feature type="region of interest" description="Disordered" evidence="7">
    <location>
        <begin position="384"/>
        <end position="422"/>
    </location>
</feature>
<feature type="transmembrane region" description="Helical" evidence="8">
    <location>
        <begin position="222"/>
        <end position="244"/>
    </location>
</feature>
<feature type="transmembrane region" description="Helical" evidence="8">
    <location>
        <begin position="290"/>
        <end position="308"/>
    </location>
</feature>
<evidence type="ECO:0000256" key="3">
    <source>
        <dbReference type="ARBA" id="ARBA00022692"/>
    </source>
</evidence>